<gene>
    <name evidence="2" type="ORF">AMORRO_LOCUS18196</name>
</gene>
<evidence type="ECO:0000313" key="3">
    <source>
        <dbReference type="Proteomes" id="UP000789342"/>
    </source>
</evidence>
<keyword evidence="3" id="KW-1185">Reference proteome</keyword>
<feature type="non-terminal residue" evidence="2">
    <location>
        <position position="120"/>
    </location>
</feature>
<feature type="non-terminal residue" evidence="2">
    <location>
        <position position="1"/>
    </location>
</feature>
<evidence type="ECO:0000313" key="2">
    <source>
        <dbReference type="EMBL" id="CAG8791595.1"/>
    </source>
</evidence>
<name>A0A9N9P7V5_9GLOM</name>
<dbReference type="Proteomes" id="UP000789342">
    <property type="component" value="Unassembled WGS sequence"/>
</dbReference>
<feature type="region of interest" description="Disordered" evidence="1">
    <location>
        <begin position="50"/>
        <end position="73"/>
    </location>
</feature>
<sequence>SIAREQTSRLKEINITQKRADLTAAVQEMGTELGKKGAEFGNMAKDAVDRWKKRKEENPSTGPHLHSGNSKGATDINIFGAPLKTAVILTRIEKDTKQIYKDPFRYWLPAVAVRCIEFLD</sequence>
<protein>
    <submittedName>
        <fullName evidence="2">18272_t:CDS:1</fullName>
    </submittedName>
</protein>
<dbReference type="EMBL" id="CAJVPV010062110">
    <property type="protein sequence ID" value="CAG8791595.1"/>
    <property type="molecule type" value="Genomic_DNA"/>
</dbReference>
<dbReference type="AlphaFoldDB" id="A0A9N9P7V5"/>
<accession>A0A9N9P7V5</accession>
<dbReference type="OrthoDB" id="185175at2759"/>
<reference evidence="2" key="1">
    <citation type="submission" date="2021-06" db="EMBL/GenBank/DDBJ databases">
        <authorList>
            <person name="Kallberg Y."/>
            <person name="Tangrot J."/>
            <person name="Rosling A."/>
        </authorList>
    </citation>
    <scope>NUCLEOTIDE SEQUENCE</scope>
    <source>
        <strain evidence="2">CL551</strain>
    </source>
</reference>
<organism evidence="2 3">
    <name type="scientific">Acaulospora morrowiae</name>
    <dbReference type="NCBI Taxonomy" id="94023"/>
    <lineage>
        <taxon>Eukaryota</taxon>
        <taxon>Fungi</taxon>
        <taxon>Fungi incertae sedis</taxon>
        <taxon>Mucoromycota</taxon>
        <taxon>Glomeromycotina</taxon>
        <taxon>Glomeromycetes</taxon>
        <taxon>Diversisporales</taxon>
        <taxon>Acaulosporaceae</taxon>
        <taxon>Acaulospora</taxon>
    </lineage>
</organism>
<comment type="caution">
    <text evidence="2">The sequence shown here is derived from an EMBL/GenBank/DDBJ whole genome shotgun (WGS) entry which is preliminary data.</text>
</comment>
<evidence type="ECO:0000256" key="1">
    <source>
        <dbReference type="SAM" id="MobiDB-lite"/>
    </source>
</evidence>
<proteinExistence type="predicted"/>